<evidence type="ECO:0000256" key="5">
    <source>
        <dbReference type="ARBA" id="ARBA00023002"/>
    </source>
</evidence>
<comment type="cofactor">
    <cofactor evidence="1">
        <name>FAD</name>
        <dbReference type="ChEBI" id="CHEBI:57692"/>
    </cofactor>
</comment>
<dbReference type="Pfam" id="PF05199">
    <property type="entry name" value="GMC_oxred_C"/>
    <property type="match status" value="1"/>
</dbReference>
<organism evidence="8 9">
    <name type="scientific">Steroidobacter gossypii</name>
    <dbReference type="NCBI Taxonomy" id="2805490"/>
    <lineage>
        <taxon>Bacteria</taxon>
        <taxon>Pseudomonadati</taxon>
        <taxon>Pseudomonadota</taxon>
        <taxon>Gammaproteobacteria</taxon>
        <taxon>Steroidobacterales</taxon>
        <taxon>Steroidobacteraceae</taxon>
        <taxon>Steroidobacter</taxon>
    </lineage>
</organism>
<proteinExistence type="inferred from homology"/>
<name>A0ABS1X042_9GAMM</name>
<sequence length="514" mass="56879">MMIDLHSRDSDAPIRCDVAIVGAGMAGLYLASELKLSQASVVVLESGGVGFSEHSQALSRGTGRIVNPDGSSRRFDDYLHESRERYFGGTGNVWGGKCAKLERHDFRQRPWVDYSGWPIGLDELERYYDRACYALNIPTTLDVTSISRELQERPVLTRCEDGDNFTTALRCFSGLTGSAPGDSFAEFKRRVARQHNVSIYLNATVTDIQCSANVQSVSRLHVKTNSGKQCTVEARCFVLAAGGLENPRLLLNSNRQQPNGLGNDCDVVGRFYSGHTVFKNVARGGSEPCFAVMPGCGQSLALYSDKDPTRLQGIFTLASKAQWRERMMGFSVTLERPEPEAADDHYPLFFMTEQAPNPQSRLTLTDDEDALGLRRLHLEWRFDRKDIENLNRGVRLFAGFLEHSKLGRLSDSDLHFDPAATAELSRHHIGATRMHDDPSQGVVDRDCKVHGIDNLYVCGTSVFPTAGLANPTLTVMALAARLGDLLKSQVRTLRAVDWTTDKAILREGCHDDGC</sequence>
<feature type="domain" description="Glucose-methanol-choline oxidoreductase C-terminal" evidence="7">
    <location>
        <begin position="356"/>
        <end position="479"/>
    </location>
</feature>
<dbReference type="SUPFAM" id="SSF51905">
    <property type="entry name" value="FAD/NAD(P)-binding domain"/>
    <property type="match status" value="1"/>
</dbReference>
<comment type="similarity">
    <text evidence="2">Belongs to the GMC oxidoreductase family.</text>
</comment>
<dbReference type="PANTHER" id="PTHR42784">
    <property type="entry name" value="PYRANOSE 2-OXIDASE"/>
    <property type="match status" value="1"/>
</dbReference>
<protein>
    <submittedName>
        <fullName evidence="8">GMC family oxidoreductase</fullName>
    </submittedName>
</protein>
<dbReference type="RefSeq" id="WP_203168663.1">
    <property type="nucleotide sequence ID" value="NZ_JAEVLS010000004.1"/>
</dbReference>
<comment type="caution">
    <text evidence="8">The sequence shown here is derived from an EMBL/GenBank/DDBJ whole genome shotgun (WGS) entry which is preliminary data.</text>
</comment>
<dbReference type="EMBL" id="JAEVLS010000004">
    <property type="protein sequence ID" value="MBM0106542.1"/>
    <property type="molecule type" value="Genomic_DNA"/>
</dbReference>
<accession>A0ABS1X042</accession>
<evidence type="ECO:0000259" key="7">
    <source>
        <dbReference type="Pfam" id="PF05199"/>
    </source>
</evidence>
<reference evidence="8 9" key="1">
    <citation type="journal article" date="2021" name="Int. J. Syst. Evol. Microbiol.">
        <title>Steroidobacter gossypii sp. nov., isolated from soil of cotton cropping field.</title>
        <authorList>
            <person name="Huang R."/>
            <person name="Yang S."/>
            <person name="Zhen C."/>
            <person name="Liu W."/>
        </authorList>
    </citation>
    <scope>NUCLEOTIDE SEQUENCE [LARGE SCALE GENOMIC DNA]</scope>
    <source>
        <strain evidence="8 9">S1-65</strain>
    </source>
</reference>
<dbReference type="Proteomes" id="UP000661077">
    <property type="component" value="Unassembled WGS sequence"/>
</dbReference>
<dbReference type="Gene3D" id="3.50.50.60">
    <property type="entry name" value="FAD/NAD(P)-binding domain"/>
    <property type="match status" value="2"/>
</dbReference>
<feature type="domain" description="FAD dependent oxidoreductase" evidence="6">
    <location>
        <begin position="17"/>
        <end position="243"/>
    </location>
</feature>
<keyword evidence="3" id="KW-0285">Flavoprotein</keyword>
<evidence type="ECO:0000256" key="2">
    <source>
        <dbReference type="ARBA" id="ARBA00010790"/>
    </source>
</evidence>
<evidence type="ECO:0000256" key="1">
    <source>
        <dbReference type="ARBA" id="ARBA00001974"/>
    </source>
</evidence>
<dbReference type="PANTHER" id="PTHR42784:SF1">
    <property type="entry name" value="PYRANOSE 2-OXIDASE"/>
    <property type="match status" value="1"/>
</dbReference>
<dbReference type="InterPro" id="IPR051473">
    <property type="entry name" value="P2Ox-like"/>
</dbReference>
<dbReference type="Pfam" id="PF01266">
    <property type="entry name" value="DAO"/>
    <property type="match status" value="1"/>
</dbReference>
<dbReference type="InterPro" id="IPR036188">
    <property type="entry name" value="FAD/NAD-bd_sf"/>
</dbReference>
<keyword evidence="9" id="KW-1185">Reference proteome</keyword>
<dbReference type="InterPro" id="IPR006076">
    <property type="entry name" value="FAD-dep_OxRdtase"/>
</dbReference>
<evidence type="ECO:0000259" key="6">
    <source>
        <dbReference type="Pfam" id="PF01266"/>
    </source>
</evidence>
<keyword evidence="4" id="KW-0274">FAD</keyword>
<keyword evidence="5" id="KW-0560">Oxidoreductase</keyword>
<evidence type="ECO:0000256" key="3">
    <source>
        <dbReference type="ARBA" id="ARBA00022630"/>
    </source>
</evidence>
<evidence type="ECO:0000256" key="4">
    <source>
        <dbReference type="ARBA" id="ARBA00022827"/>
    </source>
</evidence>
<evidence type="ECO:0000313" key="9">
    <source>
        <dbReference type="Proteomes" id="UP000661077"/>
    </source>
</evidence>
<evidence type="ECO:0000313" key="8">
    <source>
        <dbReference type="EMBL" id="MBM0106542.1"/>
    </source>
</evidence>
<gene>
    <name evidence="8" type="ORF">JM946_17575</name>
</gene>
<dbReference type="InterPro" id="IPR007867">
    <property type="entry name" value="GMC_OxRtase_C"/>
</dbReference>